<keyword evidence="6" id="KW-1185">Reference proteome</keyword>
<dbReference type="GO" id="GO:0016592">
    <property type="term" value="C:mediator complex"/>
    <property type="evidence" value="ECO:0007669"/>
    <property type="project" value="TreeGrafter"/>
</dbReference>
<evidence type="ECO:0000256" key="1">
    <source>
        <dbReference type="ARBA" id="ARBA00009102"/>
    </source>
</evidence>
<sequence length="821" mass="87316">MSSEVKQLIVVAEGTAALGPYWQTIVSDYLEKIIRSFCGSELNGERNPVSNVELSLVIFNSHGSYCACLVQRSGWTRDVDIFLHWLSSIQFAGGGFNEAATAEGLAEALMMFSPASGQAQSSNDLKRHCILITASNPHALPTPVYRPQVQNAERSENGDVQMQSESRLSDAETVASYFSKCSVSLSVVCPKQLPKIKALYNAAKLNPQSADLSMDAVKNAFYLVLISENFVEARAALSHSATSLPQTQSPVKVDRATVAPSLPVTGQPPAPVVSVNGPVLNRQPVSVGPVPTATVKVEPSTVSSMAAVPSFVPSVARPATQAIPSIQTSSASPVSQEMATNADNAPDIKPVVSGMTPPLRTGPPGGANVNLLNNLSQVRQVMSSAALAGAASSAGQSAVAMHMSNMISTGMATSLPTSQNGFSSGQQGITSMAGSGALMGTAQAGQSPGPNNSFSPQTTSNVASNLGVSQPMPGMNQGSHSGAQMMQGISMNQNMMSGISQGNASSGAGGMMPTPGVGQQAQSGIQQLAGSNSSAPNMQLSQPSSGAMQTSQSKYVKVWEGNLSGQRQGQPVLITRLEGYRNANAAESLAANWPPTMQIVRLISQDHMNNKQYVGKADFLVFRAMSQHGFLGQLQDKKLCAVIQLPSQTLLLSVSDKACRLIGMLFPGDMVVFKPQIPNQQQQQQQQQLQQHQQQQQIQQQQQQQHHHQQQQQQLPQLQQQQHQLSQLQHHQQQQQQQQQQQHQLSQLQHHHQQQQQQTSPLNQMQQQNSPLNQMQQPQQMVGTAVMGGQAFAQAPGRPQQANGGGGGGGQPNLPGAGFMG</sequence>
<dbReference type="PANTHER" id="PTHR12433:SF11">
    <property type="entry name" value="MEDIATOR OF RNA POLYMERASE II TRANSCRIPTION SUBUNIT 25"/>
    <property type="match status" value="1"/>
</dbReference>
<feature type="compositionally biased region" description="Polar residues" evidence="3">
    <location>
        <begin position="443"/>
        <end position="468"/>
    </location>
</feature>
<reference evidence="5" key="1">
    <citation type="submission" date="2020-01" db="EMBL/GenBank/DDBJ databases">
        <authorList>
            <person name="Mishra B."/>
        </authorList>
    </citation>
    <scope>NUCLEOTIDE SEQUENCE [LARGE SCALE GENOMIC DNA]</scope>
</reference>
<dbReference type="InterPro" id="IPR021419">
    <property type="entry name" value="Mediator_Med25_VWA"/>
</dbReference>
<feature type="region of interest" description="Disordered" evidence="3">
    <location>
        <begin position="499"/>
        <end position="549"/>
    </location>
</feature>
<protein>
    <recommendedName>
        <fullName evidence="2">Mediator of RNA polymerase II transcription subunit 25</fullName>
    </recommendedName>
</protein>
<feature type="region of interest" description="Disordered" evidence="3">
    <location>
        <begin position="439"/>
        <end position="482"/>
    </location>
</feature>
<feature type="region of interest" description="Disordered" evidence="3">
    <location>
        <begin position="794"/>
        <end position="821"/>
    </location>
</feature>
<feature type="region of interest" description="Disordered" evidence="3">
    <location>
        <begin position="324"/>
        <end position="349"/>
    </location>
</feature>
<dbReference type="OrthoDB" id="7690434at2759"/>
<evidence type="ECO:0000259" key="4">
    <source>
        <dbReference type="Pfam" id="PF11265"/>
    </source>
</evidence>
<dbReference type="Pfam" id="PF11265">
    <property type="entry name" value="Med25_VWA"/>
    <property type="match status" value="1"/>
</dbReference>
<feature type="compositionally biased region" description="Low complexity" evidence="3">
    <location>
        <begin position="812"/>
        <end position="821"/>
    </location>
</feature>
<dbReference type="EMBL" id="CACVBM020001163">
    <property type="protein sequence ID" value="CAA7036351.1"/>
    <property type="molecule type" value="Genomic_DNA"/>
</dbReference>
<feature type="compositionally biased region" description="Polar residues" evidence="3">
    <location>
        <begin position="324"/>
        <end position="343"/>
    </location>
</feature>
<proteinExistence type="inferred from homology"/>
<gene>
    <name evidence="5" type="ORF">MERR_LOCUS23586</name>
</gene>
<comment type="similarity">
    <text evidence="1">Belongs to the Mediator complex subunit 25 family.</text>
</comment>
<feature type="domain" description="Mediator of RNA polymerase II transcription subunit 25 von Willebrand factor type A" evidence="4">
    <location>
        <begin position="3"/>
        <end position="228"/>
    </location>
</feature>
<feature type="compositionally biased region" description="Polar residues" evidence="3">
    <location>
        <begin position="517"/>
        <end position="549"/>
    </location>
</feature>
<accession>A0A6D2JBD5</accession>
<dbReference type="Proteomes" id="UP000467841">
    <property type="component" value="Unassembled WGS sequence"/>
</dbReference>
<evidence type="ECO:0000313" key="6">
    <source>
        <dbReference type="Proteomes" id="UP000467841"/>
    </source>
</evidence>
<comment type="caution">
    <text evidence="5">The sequence shown here is derived from an EMBL/GenBank/DDBJ whole genome shotgun (WGS) entry which is preliminary data.</text>
</comment>
<dbReference type="PANTHER" id="PTHR12433">
    <property type="entry name" value="MEDIATOR OF RNA POLYMERASE II TRANSCRIPTION SUBUNIT 25"/>
    <property type="match status" value="1"/>
</dbReference>
<evidence type="ECO:0000256" key="3">
    <source>
        <dbReference type="SAM" id="MobiDB-lite"/>
    </source>
</evidence>
<organism evidence="5 6">
    <name type="scientific">Microthlaspi erraticum</name>
    <dbReference type="NCBI Taxonomy" id="1685480"/>
    <lineage>
        <taxon>Eukaryota</taxon>
        <taxon>Viridiplantae</taxon>
        <taxon>Streptophyta</taxon>
        <taxon>Embryophyta</taxon>
        <taxon>Tracheophyta</taxon>
        <taxon>Spermatophyta</taxon>
        <taxon>Magnoliopsida</taxon>
        <taxon>eudicotyledons</taxon>
        <taxon>Gunneridae</taxon>
        <taxon>Pentapetalae</taxon>
        <taxon>rosids</taxon>
        <taxon>malvids</taxon>
        <taxon>Brassicales</taxon>
        <taxon>Brassicaceae</taxon>
        <taxon>Coluteocarpeae</taxon>
        <taxon>Microthlaspi</taxon>
    </lineage>
</organism>
<evidence type="ECO:0000256" key="2">
    <source>
        <dbReference type="ARBA" id="ARBA00019694"/>
    </source>
</evidence>
<name>A0A6D2JBD5_9BRAS</name>
<evidence type="ECO:0000313" key="5">
    <source>
        <dbReference type="EMBL" id="CAA7036351.1"/>
    </source>
</evidence>
<dbReference type="GO" id="GO:0045944">
    <property type="term" value="P:positive regulation of transcription by RNA polymerase II"/>
    <property type="evidence" value="ECO:0007669"/>
    <property type="project" value="TreeGrafter"/>
</dbReference>
<feature type="region of interest" description="Disordered" evidence="3">
    <location>
        <begin position="699"/>
        <end position="780"/>
    </location>
</feature>
<dbReference type="GO" id="GO:0005667">
    <property type="term" value="C:transcription regulator complex"/>
    <property type="evidence" value="ECO:0007669"/>
    <property type="project" value="TreeGrafter"/>
</dbReference>
<dbReference type="AlphaFoldDB" id="A0A6D2JBD5"/>